<dbReference type="Proteomes" id="UP001501161">
    <property type="component" value="Unassembled WGS sequence"/>
</dbReference>
<proteinExistence type="predicted"/>
<evidence type="ECO:0000313" key="2">
    <source>
        <dbReference type="Proteomes" id="UP001501161"/>
    </source>
</evidence>
<organism evidence="1 2">
    <name type="scientific">Nocardioides furvisabuli</name>
    <dbReference type="NCBI Taxonomy" id="375542"/>
    <lineage>
        <taxon>Bacteria</taxon>
        <taxon>Bacillati</taxon>
        <taxon>Actinomycetota</taxon>
        <taxon>Actinomycetes</taxon>
        <taxon>Propionibacteriales</taxon>
        <taxon>Nocardioidaceae</taxon>
        <taxon>Nocardioides</taxon>
    </lineage>
</organism>
<protein>
    <submittedName>
        <fullName evidence="1">Uncharacterized protein</fullName>
    </submittedName>
</protein>
<sequence>MGTRSRAGAAVADGAREQASAAAARVAVAARSIMRSDIEVVLLVIGWMGGRRDTLKPDQTTGRKACVGP</sequence>
<gene>
    <name evidence="1" type="ORF">GCM10009726_26170</name>
</gene>
<dbReference type="EMBL" id="BAAAMQ010000013">
    <property type="protein sequence ID" value="GAA2110605.1"/>
    <property type="molecule type" value="Genomic_DNA"/>
</dbReference>
<comment type="caution">
    <text evidence="1">The sequence shown here is derived from an EMBL/GenBank/DDBJ whole genome shotgun (WGS) entry which is preliminary data.</text>
</comment>
<evidence type="ECO:0000313" key="1">
    <source>
        <dbReference type="EMBL" id="GAA2110605.1"/>
    </source>
</evidence>
<accession>A0ABN2XG80</accession>
<name>A0ABN2XG80_9ACTN</name>
<reference evidence="1 2" key="1">
    <citation type="journal article" date="2019" name="Int. J. Syst. Evol. Microbiol.">
        <title>The Global Catalogue of Microorganisms (GCM) 10K type strain sequencing project: providing services to taxonomists for standard genome sequencing and annotation.</title>
        <authorList>
            <consortium name="The Broad Institute Genomics Platform"/>
            <consortium name="The Broad Institute Genome Sequencing Center for Infectious Disease"/>
            <person name="Wu L."/>
            <person name="Ma J."/>
        </authorList>
    </citation>
    <scope>NUCLEOTIDE SEQUENCE [LARGE SCALE GENOMIC DNA]</scope>
    <source>
        <strain evidence="1 2">JCM 13813</strain>
    </source>
</reference>
<keyword evidence="2" id="KW-1185">Reference proteome</keyword>